<sequence length="38" mass="4092">MIQKRLSEANIPFAFEAAVLLTAGVRPHGMSTLIGLTH</sequence>
<reference evidence="1 2" key="1">
    <citation type="submission" date="2020-06" db="EMBL/GenBank/DDBJ databases">
        <title>The genome sequence of Candidatus Regiella insecticola strain Tut.</title>
        <authorList>
            <person name="Nikoh N."/>
            <person name="Tsuchida T."/>
            <person name="Koga R."/>
            <person name="Oshima K."/>
            <person name="Hattori M."/>
            <person name="Fukatsu T."/>
        </authorList>
    </citation>
    <scope>NUCLEOTIDE SEQUENCE [LARGE SCALE GENOMIC DNA]</scope>
    <source>
        <strain evidence="1 2">Tut</strain>
    </source>
</reference>
<proteinExistence type="predicted"/>
<dbReference type="AlphaFoldDB" id="A0A6L2ZPY6"/>
<protein>
    <submittedName>
        <fullName evidence="1">Uncharacterized protein</fullName>
    </submittedName>
</protein>
<comment type="caution">
    <text evidence="1">The sequence shown here is derived from an EMBL/GenBank/DDBJ whole genome shotgun (WGS) entry which is preliminary data.</text>
</comment>
<name>A0A6L2ZPY6_9ENTR</name>
<evidence type="ECO:0000313" key="2">
    <source>
        <dbReference type="Proteomes" id="UP000504714"/>
    </source>
</evidence>
<accession>A0A6L2ZPY6</accession>
<gene>
    <name evidence="1" type="ORF">RINTU1_23070</name>
</gene>
<dbReference type="Proteomes" id="UP000504714">
    <property type="component" value="Unassembled WGS sequence"/>
</dbReference>
<dbReference type="EMBL" id="BLXO01000004">
    <property type="protein sequence ID" value="GFN46612.1"/>
    <property type="molecule type" value="Genomic_DNA"/>
</dbReference>
<organism evidence="1 2">
    <name type="scientific">Candidatus Regiella insecticola</name>
    <dbReference type="NCBI Taxonomy" id="138073"/>
    <lineage>
        <taxon>Bacteria</taxon>
        <taxon>Pseudomonadati</taxon>
        <taxon>Pseudomonadota</taxon>
        <taxon>Gammaproteobacteria</taxon>
        <taxon>Enterobacterales</taxon>
        <taxon>Enterobacteriaceae</taxon>
        <taxon>aphid secondary symbionts</taxon>
        <taxon>Candidatus Regiella</taxon>
    </lineage>
</organism>
<evidence type="ECO:0000313" key="1">
    <source>
        <dbReference type="EMBL" id="GFN46612.1"/>
    </source>
</evidence>